<dbReference type="AlphaFoldDB" id="A0A9D4KJ70"/>
<feature type="domain" description="Magnesium transporter MgtE intracellular" evidence="2">
    <location>
        <begin position="171"/>
        <end position="258"/>
    </location>
</feature>
<gene>
    <name evidence="3" type="ORF">DPMN_113918</name>
</gene>
<dbReference type="InterPro" id="IPR006668">
    <property type="entry name" value="Mg_transptr_MgtE_intracell_dom"/>
</dbReference>
<dbReference type="Proteomes" id="UP000828390">
    <property type="component" value="Unassembled WGS sequence"/>
</dbReference>
<feature type="compositionally biased region" description="Polar residues" evidence="1">
    <location>
        <begin position="23"/>
        <end position="38"/>
    </location>
</feature>
<feature type="compositionally biased region" description="Basic and acidic residues" evidence="1">
    <location>
        <begin position="39"/>
        <end position="52"/>
    </location>
</feature>
<dbReference type="SUPFAM" id="SSF158791">
    <property type="entry name" value="MgtE N-terminal domain-like"/>
    <property type="match status" value="1"/>
</dbReference>
<dbReference type="EMBL" id="JAIWYP010000004">
    <property type="protein sequence ID" value="KAH3840469.1"/>
    <property type="molecule type" value="Genomic_DNA"/>
</dbReference>
<feature type="compositionally biased region" description="Basic and acidic residues" evidence="1">
    <location>
        <begin position="1"/>
        <end position="19"/>
    </location>
</feature>
<evidence type="ECO:0000313" key="3">
    <source>
        <dbReference type="EMBL" id="KAH3840469.1"/>
    </source>
</evidence>
<keyword evidence="4" id="KW-1185">Reference proteome</keyword>
<dbReference type="Pfam" id="PF03448">
    <property type="entry name" value="MgtE_N"/>
    <property type="match status" value="1"/>
</dbReference>
<proteinExistence type="predicted"/>
<evidence type="ECO:0000313" key="4">
    <source>
        <dbReference type="Proteomes" id="UP000828390"/>
    </source>
</evidence>
<accession>A0A9D4KJ70</accession>
<sequence>MSADEDKVKKADEFMDKPEVTIYQRTSDLPDSAPSGSEQNHDSRKESADIDLRNTMSADEDKVKEADEFMDKVITLMKEHPVVPPSARPDKALFEQTHELRKQLMAGQFENEQQKEYAKQRSMLEIVGWVIKCRLERILGTLNGDQANQLIELIVNGGLGGLGRDKGTDPPKQLKMMLEELQPEQVKLILNGFDATQLKQILSGINFARQFEDIFRSIDGAQLRQLIRALNADQLKEIVRSIDEDQLRQLVTNLNADQLTQMVNHLAGEKQAKSLMQAFGGLLQ</sequence>
<dbReference type="InterPro" id="IPR038076">
    <property type="entry name" value="MgtE_N_sf"/>
</dbReference>
<protein>
    <recommendedName>
        <fullName evidence="2">Magnesium transporter MgtE intracellular domain-containing protein</fullName>
    </recommendedName>
</protein>
<organism evidence="3 4">
    <name type="scientific">Dreissena polymorpha</name>
    <name type="common">Zebra mussel</name>
    <name type="synonym">Mytilus polymorpha</name>
    <dbReference type="NCBI Taxonomy" id="45954"/>
    <lineage>
        <taxon>Eukaryota</taxon>
        <taxon>Metazoa</taxon>
        <taxon>Spiralia</taxon>
        <taxon>Lophotrochozoa</taxon>
        <taxon>Mollusca</taxon>
        <taxon>Bivalvia</taxon>
        <taxon>Autobranchia</taxon>
        <taxon>Heteroconchia</taxon>
        <taxon>Euheterodonta</taxon>
        <taxon>Imparidentia</taxon>
        <taxon>Neoheterodontei</taxon>
        <taxon>Myida</taxon>
        <taxon>Dreissenoidea</taxon>
        <taxon>Dreissenidae</taxon>
        <taxon>Dreissena</taxon>
    </lineage>
</organism>
<comment type="caution">
    <text evidence="3">The sequence shown here is derived from an EMBL/GenBank/DDBJ whole genome shotgun (WGS) entry which is preliminary data.</text>
</comment>
<dbReference type="Gene3D" id="1.25.60.10">
    <property type="entry name" value="MgtE N-terminal domain-like"/>
    <property type="match status" value="1"/>
</dbReference>
<evidence type="ECO:0000259" key="2">
    <source>
        <dbReference type="Pfam" id="PF03448"/>
    </source>
</evidence>
<reference evidence="3" key="2">
    <citation type="submission" date="2020-11" db="EMBL/GenBank/DDBJ databases">
        <authorList>
            <person name="McCartney M.A."/>
            <person name="Auch B."/>
            <person name="Kono T."/>
            <person name="Mallez S."/>
            <person name="Becker A."/>
            <person name="Gohl D.M."/>
            <person name="Silverstein K.A.T."/>
            <person name="Koren S."/>
            <person name="Bechman K.B."/>
            <person name="Herman A."/>
            <person name="Abrahante J.E."/>
            <person name="Garbe J."/>
        </authorList>
    </citation>
    <scope>NUCLEOTIDE SEQUENCE</scope>
    <source>
        <strain evidence="3">Duluth1</strain>
        <tissue evidence="3">Whole animal</tissue>
    </source>
</reference>
<evidence type="ECO:0000256" key="1">
    <source>
        <dbReference type="SAM" id="MobiDB-lite"/>
    </source>
</evidence>
<name>A0A9D4KJ70_DREPO</name>
<feature type="region of interest" description="Disordered" evidence="1">
    <location>
        <begin position="1"/>
        <end position="57"/>
    </location>
</feature>
<reference evidence="3" key="1">
    <citation type="journal article" date="2019" name="bioRxiv">
        <title>The Genome of the Zebra Mussel, Dreissena polymorpha: A Resource for Invasive Species Research.</title>
        <authorList>
            <person name="McCartney M.A."/>
            <person name="Auch B."/>
            <person name="Kono T."/>
            <person name="Mallez S."/>
            <person name="Zhang Y."/>
            <person name="Obille A."/>
            <person name="Becker A."/>
            <person name="Abrahante J.E."/>
            <person name="Garbe J."/>
            <person name="Badalamenti J.P."/>
            <person name="Herman A."/>
            <person name="Mangelson H."/>
            <person name="Liachko I."/>
            <person name="Sullivan S."/>
            <person name="Sone E.D."/>
            <person name="Koren S."/>
            <person name="Silverstein K.A.T."/>
            <person name="Beckman K.B."/>
            <person name="Gohl D.M."/>
        </authorList>
    </citation>
    <scope>NUCLEOTIDE SEQUENCE</scope>
    <source>
        <strain evidence="3">Duluth1</strain>
        <tissue evidence="3">Whole animal</tissue>
    </source>
</reference>